<evidence type="ECO:0000313" key="1">
    <source>
        <dbReference type="EMBL" id="SET14004.1"/>
    </source>
</evidence>
<dbReference type="AlphaFoldDB" id="A0A1I0C3F8"/>
<evidence type="ECO:0000313" key="2">
    <source>
        <dbReference type="Proteomes" id="UP000198618"/>
    </source>
</evidence>
<organism evidence="1 2">
    <name type="scientific">Oceanobacillus limi</name>
    <dbReference type="NCBI Taxonomy" id="930131"/>
    <lineage>
        <taxon>Bacteria</taxon>
        <taxon>Bacillati</taxon>
        <taxon>Bacillota</taxon>
        <taxon>Bacilli</taxon>
        <taxon>Bacillales</taxon>
        <taxon>Bacillaceae</taxon>
        <taxon>Oceanobacillus</taxon>
    </lineage>
</organism>
<dbReference type="EMBL" id="FOHE01000006">
    <property type="protein sequence ID" value="SET14004.1"/>
    <property type="molecule type" value="Genomic_DNA"/>
</dbReference>
<reference evidence="1 2" key="1">
    <citation type="submission" date="2016-10" db="EMBL/GenBank/DDBJ databases">
        <authorList>
            <person name="de Groot N.N."/>
        </authorList>
    </citation>
    <scope>NUCLEOTIDE SEQUENCE [LARGE SCALE GENOMIC DNA]</scope>
    <source>
        <strain evidence="1 2">IBRC-M 10780</strain>
    </source>
</reference>
<keyword evidence="2" id="KW-1185">Reference proteome</keyword>
<gene>
    <name evidence="1" type="ORF">SAMN05216389_10612</name>
</gene>
<name>A0A1I0C3F8_9BACI</name>
<dbReference type="Proteomes" id="UP000198618">
    <property type="component" value="Unassembled WGS sequence"/>
</dbReference>
<protein>
    <submittedName>
        <fullName evidence="1">Uncharacterized protein</fullName>
    </submittedName>
</protein>
<accession>A0A1I0C3F8</accession>
<sequence length="56" mass="6496">MLRQQNIARRKSVFLFQGDKGNMPLKKGYVDVGLRRPTLVDLLYPSKPMLTFTTRV</sequence>
<proteinExistence type="predicted"/>